<name>A0A2C9KG71_BIOGL</name>
<evidence type="ECO:0008006" key="5">
    <source>
        <dbReference type="Google" id="ProtNLM"/>
    </source>
</evidence>
<sequence length="570" mass="64140">MEINSYLFVYCYMFNTIPQTYQDLDNSCTEPNHCVLPCHCTTSCNNGLCSGFGQCQSGWFGPRCQYNDLAKAKDATVILPQRNASINLNDSNDDTCEYNVSDVTVTWGTNYPLTWIRLITNKLDYYPNVRIRYKTNVSDTDFTSCKQQKLQFATDSTFDVWCQDKVNVMAIKIEGKFASLCSLYISGGRNFAYGQKAVLVSNYEENGNIYNFSEAVDGDTDRVDIDRFRFKIGTNLSITLSQPVVMTRVVIYHHVRFLNEWQGLLSLELFNKRDSPWFRYSIDTREGEAIRTGVILTPATTQTERISIRAKHPLILSALTEVEAYGECPPGYWGLLCVNKCPDVCTSDCRVENGQCTSFCFGYSDPPECLTACSNDHLGVNCLQTCPKKCLHSSCDSYSGLCNQGCLGHSNPPVCDLECIKGAYGKNCSSTCSSKCINSECDHVTGFCLKCPDGYKGNNCEIKIFIMEMNSFGIGFAVCCGIVALVVLALTLSKTVLVQWRPRPKFISVYDETKIQEEKCHRYEQITKTVHPKEEVNDGYETSVFTMSQLKDNSHDSTDSPSEYEYINVR</sequence>
<evidence type="ECO:0000313" key="4">
    <source>
        <dbReference type="Proteomes" id="UP000076420"/>
    </source>
</evidence>
<keyword evidence="2" id="KW-0472">Membrane</keyword>
<accession>A0A2C9KG71</accession>
<dbReference type="Proteomes" id="UP000076420">
    <property type="component" value="Unassembled WGS sequence"/>
</dbReference>
<evidence type="ECO:0000256" key="2">
    <source>
        <dbReference type="SAM" id="Phobius"/>
    </source>
</evidence>
<keyword evidence="2" id="KW-0812">Transmembrane</keyword>
<dbReference type="VEuPathDB" id="VectorBase:BGLAX_027490"/>
<dbReference type="AlphaFoldDB" id="A0A2C9KG71"/>
<evidence type="ECO:0000256" key="1">
    <source>
        <dbReference type="SAM" id="MobiDB-lite"/>
    </source>
</evidence>
<feature type="region of interest" description="Disordered" evidence="1">
    <location>
        <begin position="551"/>
        <end position="570"/>
    </location>
</feature>
<feature type="transmembrane region" description="Helical" evidence="2">
    <location>
        <begin position="472"/>
        <end position="493"/>
    </location>
</feature>
<dbReference type="PANTHER" id="PTHR26391:SF18">
    <property type="entry name" value="PROTEIN KINASE RECEPTOR TIE-1, PUTATIVE-RELATED"/>
    <property type="match status" value="1"/>
</dbReference>
<dbReference type="EnsemblMetazoa" id="BGLB019112-RA">
    <property type="protein sequence ID" value="BGLB019112-PA"/>
    <property type="gene ID" value="BGLB019112"/>
</dbReference>
<keyword evidence="2" id="KW-1133">Transmembrane helix</keyword>
<reference evidence="3" key="1">
    <citation type="submission" date="2020-05" db="UniProtKB">
        <authorList>
            <consortium name="EnsemblMetazoa"/>
        </authorList>
    </citation>
    <scope>IDENTIFICATION</scope>
    <source>
        <strain evidence="3">BB02</strain>
    </source>
</reference>
<protein>
    <recommendedName>
        <fullName evidence="5">EGF-like domain-containing protein</fullName>
    </recommendedName>
</protein>
<gene>
    <name evidence="3" type="primary">106063272</name>
</gene>
<evidence type="ECO:0000313" key="3">
    <source>
        <dbReference type="EnsemblMetazoa" id="BGLB019112-PA"/>
    </source>
</evidence>
<dbReference type="Gene3D" id="2.170.300.10">
    <property type="entry name" value="Tie2 ligand-binding domain superfamily"/>
    <property type="match status" value="1"/>
</dbReference>
<organism evidence="3 4">
    <name type="scientific">Biomphalaria glabrata</name>
    <name type="common">Bloodfluke planorb</name>
    <name type="synonym">Freshwater snail</name>
    <dbReference type="NCBI Taxonomy" id="6526"/>
    <lineage>
        <taxon>Eukaryota</taxon>
        <taxon>Metazoa</taxon>
        <taxon>Spiralia</taxon>
        <taxon>Lophotrochozoa</taxon>
        <taxon>Mollusca</taxon>
        <taxon>Gastropoda</taxon>
        <taxon>Heterobranchia</taxon>
        <taxon>Euthyneura</taxon>
        <taxon>Panpulmonata</taxon>
        <taxon>Hygrophila</taxon>
        <taxon>Lymnaeoidea</taxon>
        <taxon>Planorbidae</taxon>
        <taxon>Biomphalaria</taxon>
    </lineage>
</organism>
<dbReference type="OrthoDB" id="10252017at2759"/>
<proteinExistence type="predicted"/>
<dbReference type="PANTHER" id="PTHR26391">
    <property type="entry name" value="INACTIVE TYROSINE-PROTEIN KINASE 7"/>
    <property type="match status" value="1"/>
</dbReference>
<dbReference type="VEuPathDB" id="VectorBase:BGLB019112"/>
<dbReference type="KEGG" id="bgt:106063272"/>